<reference evidence="2" key="1">
    <citation type="submission" date="2023-07" db="EMBL/GenBank/DDBJ databases">
        <title>Genome content predicts the carbon catabolic preferences of heterotrophic bacteria.</title>
        <authorList>
            <person name="Gralka M."/>
        </authorList>
    </citation>
    <scope>NUCLEOTIDE SEQUENCE</scope>
    <source>
        <strain evidence="3">5G01</strain>
        <strain evidence="2">I2M16</strain>
    </source>
</reference>
<keyword evidence="1" id="KW-0472">Membrane</keyword>
<dbReference type="GeneID" id="89457491"/>
<evidence type="ECO:0000313" key="2">
    <source>
        <dbReference type="EMBL" id="MDO6455082.1"/>
    </source>
</evidence>
<accession>A0AAW7XN11</accession>
<dbReference type="EMBL" id="JAUYVO010000011">
    <property type="protein sequence ID" value="MDP2523873.1"/>
    <property type="molecule type" value="Genomic_DNA"/>
</dbReference>
<organism evidence="2 4">
    <name type="scientific">Neptunomonas phycophila</name>
    <dbReference type="NCBI Taxonomy" id="1572645"/>
    <lineage>
        <taxon>Bacteria</taxon>
        <taxon>Pseudomonadati</taxon>
        <taxon>Pseudomonadota</taxon>
        <taxon>Gammaproteobacteria</taxon>
        <taxon>Oceanospirillales</taxon>
        <taxon>Oceanospirillaceae</taxon>
        <taxon>Neptunomonas</taxon>
    </lineage>
</organism>
<dbReference type="Proteomes" id="UP001169862">
    <property type="component" value="Unassembled WGS sequence"/>
</dbReference>
<comment type="caution">
    <text evidence="2">The sequence shown here is derived from an EMBL/GenBank/DDBJ whole genome shotgun (WGS) entry which is preliminary data.</text>
</comment>
<dbReference type="RefSeq" id="WP_075173636.1">
    <property type="nucleotide sequence ID" value="NZ_CAXHZV010000018.1"/>
</dbReference>
<keyword evidence="5" id="KW-1185">Reference proteome</keyword>
<dbReference type="PROSITE" id="PS51257">
    <property type="entry name" value="PROKAR_LIPOPROTEIN"/>
    <property type="match status" value="1"/>
</dbReference>
<evidence type="ECO:0000313" key="4">
    <source>
        <dbReference type="Proteomes" id="UP001169862"/>
    </source>
</evidence>
<keyword evidence="1" id="KW-0812">Transmembrane</keyword>
<evidence type="ECO:0000313" key="5">
    <source>
        <dbReference type="Proteomes" id="UP001177341"/>
    </source>
</evidence>
<feature type="transmembrane region" description="Helical" evidence="1">
    <location>
        <begin position="6"/>
        <end position="37"/>
    </location>
</feature>
<dbReference type="AlphaFoldDB" id="A0AAW7XN11"/>
<dbReference type="EMBL" id="JAUOPG010000012">
    <property type="protein sequence ID" value="MDO6455082.1"/>
    <property type="molecule type" value="Genomic_DNA"/>
</dbReference>
<gene>
    <name evidence="2" type="ORF">Q4490_16035</name>
    <name evidence="3" type="ORF">Q8W30_14955</name>
</gene>
<evidence type="ECO:0000313" key="3">
    <source>
        <dbReference type="EMBL" id="MDP2523873.1"/>
    </source>
</evidence>
<protein>
    <recommendedName>
        <fullName evidence="6">DUF3951 domain-containing protein</fullName>
    </recommendedName>
</protein>
<keyword evidence="1" id="KW-1133">Transmembrane helix</keyword>
<sequence length="64" mass="6960">MKNIKAAILLVLSLIIGAFLTVVGLVVGCALFVAIAIKMRLSPARKQSEEDGHTYDAEYRVIND</sequence>
<evidence type="ECO:0000256" key="1">
    <source>
        <dbReference type="SAM" id="Phobius"/>
    </source>
</evidence>
<evidence type="ECO:0008006" key="6">
    <source>
        <dbReference type="Google" id="ProtNLM"/>
    </source>
</evidence>
<dbReference type="Proteomes" id="UP001177341">
    <property type="component" value="Unassembled WGS sequence"/>
</dbReference>
<proteinExistence type="predicted"/>
<name>A0AAW7XN11_9GAMM</name>